<accession>A0ABW1QZR4</accession>
<organism evidence="2 3">
    <name type="scientific">Nocardioides yefusunii</name>
    <dbReference type="NCBI Taxonomy" id="2500546"/>
    <lineage>
        <taxon>Bacteria</taxon>
        <taxon>Bacillati</taxon>
        <taxon>Actinomycetota</taxon>
        <taxon>Actinomycetes</taxon>
        <taxon>Propionibacteriales</taxon>
        <taxon>Nocardioidaceae</taxon>
        <taxon>Nocardioides</taxon>
    </lineage>
</organism>
<keyword evidence="3" id="KW-1185">Reference proteome</keyword>
<sequence length="213" mass="21483">MNPTPSTSVSSARLARARALATYHRRWIAGACVAAALWTGLGATASQGEDGTAVVVAAQDLPAGTRLDDVDLASTRFAEDQVPDGALVLDDVRGRTLASPLRRGEPVTDARLLSPGLTEHVPGRSVVPVRLGDPDVAALLRVGDVVELWAVDPRGVGHRSLSSAARVVAVVPASARRSGGDAGPLVALAVAPGEAGGVAAAGGDGSIRVVLTS</sequence>
<evidence type="ECO:0000259" key="1">
    <source>
        <dbReference type="SMART" id="SM00858"/>
    </source>
</evidence>
<comment type="caution">
    <text evidence="2">The sequence shown here is derived from an EMBL/GenBank/DDBJ whole genome shotgun (WGS) entry which is preliminary data.</text>
</comment>
<proteinExistence type="predicted"/>
<dbReference type="InterPro" id="IPR013974">
    <property type="entry name" value="SAF"/>
</dbReference>
<dbReference type="SMART" id="SM00858">
    <property type="entry name" value="SAF"/>
    <property type="match status" value="1"/>
</dbReference>
<dbReference type="RefSeq" id="WP_128221639.1">
    <property type="nucleotide sequence ID" value="NZ_CP034929.1"/>
</dbReference>
<name>A0ABW1QZR4_9ACTN</name>
<feature type="domain" description="SAF" evidence="1">
    <location>
        <begin position="52"/>
        <end position="113"/>
    </location>
</feature>
<dbReference type="Proteomes" id="UP001596098">
    <property type="component" value="Unassembled WGS sequence"/>
</dbReference>
<evidence type="ECO:0000313" key="3">
    <source>
        <dbReference type="Proteomes" id="UP001596098"/>
    </source>
</evidence>
<dbReference type="Pfam" id="PF08666">
    <property type="entry name" value="SAF"/>
    <property type="match status" value="1"/>
</dbReference>
<dbReference type="CDD" id="cd11614">
    <property type="entry name" value="SAF_CpaB_FlgA_like"/>
    <property type="match status" value="1"/>
</dbReference>
<gene>
    <name evidence="2" type="ORF">ACFPWU_10925</name>
</gene>
<reference evidence="3" key="1">
    <citation type="journal article" date="2019" name="Int. J. Syst. Evol. Microbiol.">
        <title>The Global Catalogue of Microorganisms (GCM) 10K type strain sequencing project: providing services to taxonomists for standard genome sequencing and annotation.</title>
        <authorList>
            <consortium name="The Broad Institute Genomics Platform"/>
            <consortium name="The Broad Institute Genome Sequencing Center for Infectious Disease"/>
            <person name="Wu L."/>
            <person name="Ma J."/>
        </authorList>
    </citation>
    <scope>NUCLEOTIDE SEQUENCE [LARGE SCALE GENOMIC DNA]</scope>
    <source>
        <strain evidence="3">DFY28</strain>
    </source>
</reference>
<evidence type="ECO:0000313" key="2">
    <source>
        <dbReference type="EMBL" id="MFC6154169.1"/>
    </source>
</evidence>
<dbReference type="EMBL" id="JBHSQI010000005">
    <property type="protein sequence ID" value="MFC6154169.1"/>
    <property type="molecule type" value="Genomic_DNA"/>
</dbReference>
<protein>
    <submittedName>
        <fullName evidence="2">SAF domain-containing protein</fullName>
    </submittedName>
</protein>